<dbReference type="GO" id="GO:0043657">
    <property type="term" value="C:host cell"/>
    <property type="evidence" value="ECO:0007669"/>
    <property type="project" value="UniProtKB-SubCell"/>
</dbReference>
<evidence type="ECO:0000259" key="4">
    <source>
        <dbReference type="Pfam" id="PF20147"/>
    </source>
</evidence>
<accession>A0AAD5SP40</accession>
<evidence type="ECO:0000256" key="2">
    <source>
        <dbReference type="ARBA" id="ARBA00004613"/>
    </source>
</evidence>
<evidence type="ECO:0000256" key="1">
    <source>
        <dbReference type="ARBA" id="ARBA00004340"/>
    </source>
</evidence>
<dbReference type="Pfam" id="PF20147">
    <property type="entry name" value="Crinkler"/>
    <property type="match status" value="1"/>
</dbReference>
<dbReference type="AlphaFoldDB" id="A0AAD5SP40"/>
<protein>
    <recommendedName>
        <fullName evidence="4">Crinkler effector protein N-terminal domain-containing protein</fullName>
    </recommendedName>
</protein>
<sequence length="111" mass="12272">MTSKMFCVLSNDPKLTAFEVDIDRSTSVSSLKKAIHAERVLHLKGVDAPDLTLVRIFKAGVGGLTKKELTRSKDPFNLTAYCEDPEDEDDAISVFQSAPGFCWAKDGLFFK</sequence>
<keyword evidence="6" id="KW-1185">Reference proteome</keyword>
<evidence type="ECO:0000313" key="6">
    <source>
        <dbReference type="Proteomes" id="UP001211907"/>
    </source>
</evidence>
<comment type="subcellular location">
    <subcellularLocation>
        <location evidence="1">Host cell</location>
    </subcellularLocation>
    <subcellularLocation>
        <location evidence="2">Secreted</location>
    </subcellularLocation>
</comment>
<dbReference type="Proteomes" id="UP001211907">
    <property type="component" value="Unassembled WGS sequence"/>
</dbReference>
<dbReference type="GO" id="GO:0005576">
    <property type="term" value="C:extracellular region"/>
    <property type="evidence" value="ECO:0007669"/>
    <property type="project" value="UniProtKB-SubCell"/>
</dbReference>
<gene>
    <name evidence="5" type="ORF">HK100_010219</name>
</gene>
<evidence type="ECO:0000313" key="5">
    <source>
        <dbReference type="EMBL" id="KAJ3080134.1"/>
    </source>
</evidence>
<feature type="non-terminal residue" evidence="5">
    <location>
        <position position="111"/>
    </location>
</feature>
<keyword evidence="3" id="KW-0964">Secreted</keyword>
<evidence type="ECO:0000256" key="3">
    <source>
        <dbReference type="ARBA" id="ARBA00022525"/>
    </source>
</evidence>
<name>A0AAD5SP40_9FUNG</name>
<organism evidence="5 6">
    <name type="scientific">Physocladia obscura</name>
    <dbReference type="NCBI Taxonomy" id="109957"/>
    <lineage>
        <taxon>Eukaryota</taxon>
        <taxon>Fungi</taxon>
        <taxon>Fungi incertae sedis</taxon>
        <taxon>Chytridiomycota</taxon>
        <taxon>Chytridiomycota incertae sedis</taxon>
        <taxon>Chytridiomycetes</taxon>
        <taxon>Chytridiales</taxon>
        <taxon>Chytriomycetaceae</taxon>
        <taxon>Physocladia</taxon>
    </lineage>
</organism>
<comment type="caution">
    <text evidence="5">The sequence shown here is derived from an EMBL/GenBank/DDBJ whole genome shotgun (WGS) entry which is preliminary data.</text>
</comment>
<dbReference type="EMBL" id="JADGJH010005559">
    <property type="protein sequence ID" value="KAJ3080134.1"/>
    <property type="molecule type" value="Genomic_DNA"/>
</dbReference>
<dbReference type="InterPro" id="IPR045379">
    <property type="entry name" value="Crinkler_N"/>
</dbReference>
<reference evidence="5" key="1">
    <citation type="submission" date="2020-05" db="EMBL/GenBank/DDBJ databases">
        <title>Phylogenomic resolution of chytrid fungi.</title>
        <authorList>
            <person name="Stajich J.E."/>
            <person name="Amses K."/>
            <person name="Simmons R."/>
            <person name="Seto K."/>
            <person name="Myers J."/>
            <person name="Bonds A."/>
            <person name="Quandt C.A."/>
            <person name="Barry K."/>
            <person name="Liu P."/>
            <person name="Grigoriev I."/>
            <person name="Longcore J.E."/>
            <person name="James T.Y."/>
        </authorList>
    </citation>
    <scope>NUCLEOTIDE SEQUENCE</scope>
    <source>
        <strain evidence="5">JEL0513</strain>
    </source>
</reference>
<proteinExistence type="predicted"/>
<feature type="domain" description="Crinkler effector protein N-terminal" evidence="4">
    <location>
        <begin position="4"/>
        <end position="56"/>
    </location>
</feature>